<feature type="chain" id="PRO_5040292457" evidence="1">
    <location>
        <begin position="21"/>
        <end position="242"/>
    </location>
</feature>
<name>A0A9N9M925_9CUCU</name>
<dbReference type="AlphaFoldDB" id="A0A9N9M925"/>
<dbReference type="OrthoDB" id="6752508at2759"/>
<reference evidence="2" key="1">
    <citation type="submission" date="2022-01" db="EMBL/GenBank/DDBJ databases">
        <authorList>
            <person name="King R."/>
        </authorList>
    </citation>
    <scope>NUCLEOTIDE SEQUENCE</scope>
</reference>
<keyword evidence="1" id="KW-0732">Signal</keyword>
<sequence>MFKLGRIIFVVFSIIQISDLLGLGTPKQATQNCEQSTVQLTNLLSYACENIDETRNCRMDFLRAARANNNQPSIALLSLYADTYFAETQYDQCANIINVATSSTNNGYCISGYCNFVRCIRRINSDVLVAQCYIEASLNNVAENQDDQITLYKNITSCILATARCSNINPITGQPQSRSVVVVNNDVFGRPVSKTIPLYNALQINQAGDLRLITLRGSTSIQTFLCPYELNLKETSWMQYNC</sequence>
<dbReference type="Proteomes" id="UP001152799">
    <property type="component" value="Chromosome 1"/>
</dbReference>
<evidence type="ECO:0000313" key="2">
    <source>
        <dbReference type="EMBL" id="CAG9759371.1"/>
    </source>
</evidence>
<protein>
    <submittedName>
        <fullName evidence="2">Uncharacterized protein</fullName>
    </submittedName>
</protein>
<proteinExistence type="predicted"/>
<keyword evidence="3" id="KW-1185">Reference proteome</keyword>
<evidence type="ECO:0000256" key="1">
    <source>
        <dbReference type="SAM" id="SignalP"/>
    </source>
</evidence>
<evidence type="ECO:0000313" key="3">
    <source>
        <dbReference type="Proteomes" id="UP001152799"/>
    </source>
</evidence>
<gene>
    <name evidence="2" type="ORF">CEUTPL_LOCUS123</name>
</gene>
<feature type="signal peptide" evidence="1">
    <location>
        <begin position="1"/>
        <end position="20"/>
    </location>
</feature>
<organism evidence="2 3">
    <name type="scientific">Ceutorhynchus assimilis</name>
    <name type="common">cabbage seed weevil</name>
    <dbReference type="NCBI Taxonomy" id="467358"/>
    <lineage>
        <taxon>Eukaryota</taxon>
        <taxon>Metazoa</taxon>
        <taxon>Ecdysozoa</taxon>
        <taxon>Arthropoda</taxon>
        <taxon>Hexapoda</taxon>
        <taxon>Insecta</taxon>
        <taxon>Pterygota</taxon>
        <taxon>Neoptera</taxon>
        <taxon>Endopterygota</taxon>
        <taxon>Coleoptera</taxon>
        <taxon>Polyphaga</taxon>
        <taxon>Cucujiformia</taxon>
        <taxon>Curculionidae</taxon>
        <taxon>Ceutorhynchinae</taxon>
        <taxon>Ceutorhynchus</taxon>
    </lineage>
</organism>
<accession>A0A9N9M925</accession>
<dbReference type="EMBL" id="OU892277">
    <property type="protein sequence ID" value="CAG9759371.1"/>
    <property type="molecule type" value="Genomic_DNA"/>
</dbReference>